<dbReference type="InterPro" id="IPR028082">
    <property type="entry name" value="Peripla_BP_I"/>
</dbReference>
<dbReference type="InterPro" id="IPR000843">
    <property type="entry name" value="HTH_LacI"/>
</dbReference>
<keyword evidence="8" id="KW-1185">Reference proteome</keyword>
<dbReference type="AlphaFoldDB" id="A0A0D1LSK6"/>
<evidence type="ECO:0000313" key="10">
    <source>
        <dbReference type="Proteomes" id="UP000320012"/>
    </source>
</evidence>
<dbReference type="SMART" id="SM00354">
    <property type="entry name" value="HTH_LACI"/>
    <property type="match status" value="1"/>
</dbReference>
<sequence>MANEEKLNINDIAERAGVSIATVSRYLHGRLEKMSDKTANRIKQIIEETGYVPNASAVQLMTQRSGLIAIVAADVDDYFSTEFFKGASSILEAESYTGVLFDTNSSVKREASLLDRISQQNFDGVIMQPISADNEVLQKHIKKNLPVVLVDRETTGGDYDMVVTDNEQAAKRAAQHYRDQGFANVVVISEPIANVSTRTARWRGVQAVYPDAQMIEIAHAGIIGAEQVQAIISQLPTDAPTVVFFFKERLMLEILPHMIRENVLTAQLQVTGFSDTKLARDLNPNVKLIQQNPFLMGASAAELLLRRLDKKATKTQTEKIVIAATYE</sequence>
<dbReference type="PANTHER" id="PTHR30146:SF154">
    <property type="entry name" value="TRANSCRIPTION REGULATOR, MEMBER OF GALR FAMILY"/>
    <property type="match status" value="1"/>
</dbReference>
<dbReference type="OrthoDB" id="1639518at2"/>
<dbReference type="Proteomes" id="UP000032287">
    <property type="component" value="Unassembled WGS sequence"/>
</dbReference>
<dbReference type="EMBL" id="JWHU01000043">
    <property type="protein sequence ID" value="KIU19056.1"/>
    <property type="molecule type" value="Genomic_DNA"/>
</dbReference>
<comment type="caution">
    <text evidence="5">The sequence shown here is derived from an EMBL/GenBank/DDBJ whole genome shotgun (WGS) entry which is preliminary data.</text>
</comment>
<name>A0A0D1LSK6_9LACO</name>
<gene>
    <name evidence="5" type="primary">kdgR</name>
    <name evidence="6" type="ORF">ab3b_01902</name>
    <name evidence="7" type="ORF">FO435_02735</name>
    <name evidence="5" type="ORF">QX99_02342</name>
</gene>
<proteinExistence type="predicted"/>
<organism evidence="5 8">
    <name type="scientific">Weissella cibaria</name>
    <dbReference type="NCBI Taxonomy" id="137591"/>
    <lineage>
        <taxon>Bacteria</taxon>
        <taxon>Bacillati</taxon>
        <taxon>Bacillota</taxon>
        <taxon>Bacilli</taxon>
        <taxon>Lactobacillales</taxon>
        <taxon>Lactobacillaceae</taxon>
        <taxon>Weissella</taxon>
    </lineage>
</organism>
<reference evidence="7 10" key="2">
    <citation type="submission" date="2019-07" db="EMBL/GenBank/DDBJ databases">
        <title>Genome sequence of Weissella cibaria GK1.</title>
        <authorList>
            <person name="Choi H.-J."/>
        </authorList>
    </citation>
    <scope>NUCLEOTIDE SEQUENCE [LARGE SCALE GENOMIC DNA]</scope>
    <source>
        <strain evidence="7 10">GK1</strain>
    </source>
</reference>
<reference evidence="8 9" key="1">
    <citation type="journal article" date="2015" name="Microbiology (Mosc.)">
        <title>Genomics of the Weissella cibaria species with an examination of its metabolic traits.</title>
        <authorList>
            <person name="Lynch K.M."/>
            <person name="Lucid A."/>
            <person name="Arendt E.K."/>
            <person name="Sleator R.D."/>
            <person name="Lucey B."/>
            <person name="Coffey A."/>
        </authorList>
    </citation>
    <scope>NUCLEOTIDE SEQUENCE [LARGE SCALE GENOMIC DNA]</scope>
    <source>
        <strain evidence="6 9">AB3b</strain>
        <strain evidence="5 8">MG1</strain>
    </source>
</reference>
<dbReference type="Gene3D" id="1.10.260.40">
    <property type="entry name" value="lambda repressor-like DNA-binding domains"/>
    <property type="match status" value="1"/>
</dbReference>
<dbReference type="PATRIC" id="fig|137591.24.peg.1845"/>
<dbReference type="PROSITE" id="PS00356">
    <property type="entry name" value="HTH_LACI_1"/>
    <property type="match status" value="1"/>
</dbReference>
<dbReference type="GO" id="GO:0003700">
    <property type="term" value="F:DNA-binding transcription factor activity"/>
    <property type="evidence" value="ECO:0007669"/>
    <property type="project" value="TreeGrafter"/>
</dbReference>
<dbReference type="Proteomes" id="UP000032289">
    <property type="component" value="Unassembled WGS sequence"/>
</dbReference>
<dbReference type="RefSeq" id="WP_043712514.1">
    <property type="nucleotide sequence ID" value="NZ_CP012873.1"/>
</dbReference>
<dbReference type="SUPFAM" id="SSF53822">
    <property type="entry name" value="Periplasmic binding protein-like I"/>
    <property type="match status" value="1"/>
</dbReference>
<dbReference type="Pfam" id="PF13407">
    <property type="entry name" value="Peripla_BP_4"/>
    <property type="match status" value="1"/>
</dbReference>
<dbReference type="EMBL" id="JWHT01000047">
    <property type="protein sequence ID" value="KIU21657.1"/>
    <property type="molecule type" value="Genomic_DNA"/>
</dbReference>
<dbReference type="Pfam" id="PF00356">
    <property type="entry name" value="LacI"/>
    <property type="match status" value="1"/>
</dbReference>
<dbReference type="Proteomes" id="UP000320012">
    <property type="component" value="Unassembled WGS sequence"/>
</dbReference>
<dbReference type="EMBL" id="VNHC01000002">
    <property type="protein sequence ID" value="TVV26879.1"/>
    <property type="molecule type" value="Genomic_DNA"/>
</dbReference>
<evidence type="ECO:0000313" key="5">
    <source>
        <dbReference type="EMBL" id="KIU19056.1"/>
    </source>
</evidence>
<evidence type="ECO:0000256" key="3">
    <source>
        <dbReference type="ARBA" id="ARBA00023163"/>
    </source>
</evidence>
<evidence type="ECO:0000256" key="1">
    <source>
        <dbReference type="ARBA" id="ARBA00023015"/>
    </source>
</evidence>
<dbReference type="CDD" id="cd01392">
    <property type="entry name" value="HTH_LacI"/>
    <property type="match status" value="1"/>
</dbReference>
<dbReference type="STRING" id="137591.AO080_11090"/>
<dbReference type="SUPFAM" id="SSF47413">
    <property type="entry name" value="lambda repressor-like DNA-binding domains"/>
    <property type="match status" value="1"/>
</dbReference>
<dbReference type="eggNOG" id="COG1609">
    <property type="taxonomic scope" value="Bacteria"/>
</dbReference>
<keyword evidence="3" id="KW-0804">Transcription</keyword>
<keyword evidence="2" id="KW-0238">DNA-binding</keyword>
<evidence type="ECO:0000313" key="6">
    <source>
        <dbReference type="EMBL" id="KIU21657.1"/>
    </source>
</evidence>
<evidence type="ECO:0000256" key="2">
    <source>
        <dbReference type="ARBA" id="ARBA00023125"/>
    </source>
</evidence>
<feature type="domain" description="HTH lacI-type" evidence="4">
    <location>
        <begin position="7"/>
        <end position="62"/>
    </location>
</feature>
<dbReference type="InterPro" id="IPR025997">
    <property type="entry name" value="SBP_2_dom"/>
</dbReference>
<evidence type="ECO:0000313" key="8">
    <source>
        <dbReference type="Proteomes" id="UP000032287"/>
    </source>
</evidence>
<dbReference type="InterPro" id="IPR010982">
    <property type="entry name" value="Lambda_DNA-bd_dom_sf"/>
</dbReference>
<accession>A0A0D1LSK6</accession>
<keyword evidence="1" id="KW-0805">Transcription regulation</keyword>
<evidence type="ECO:0000259" key="4">
    <source>
        <dbReference type="PROSITE" id="PS50932"/>
    </source>
</evidence>
<dbReference type="Gene3D" id="3.40.50.2300">
    <property type="match status" value="2"/>
</dbReference>
<protein>
    <submittedName>
        <fullName evidence="5">KdgR protein</fullName>
    </submittedName>
    <submittedName>
        <fullName evidence="7">LacI family transcriptional regulator</fullName>
    </submittedName>
</protein>
<dbReference type="PANTHER" id="PTHR30146">
    <property type="entry name" value="LACI-RELATED TRANSCRIPTIONAL REPRESSOR"/>
    <property type="match status" value="1"/>
</dbReference>
<evidence type="ECO:0000313" key="7">
    <source>
        <dbReference type="EMBL" id="TVV26879.1"/>
    </source>
</evidence>
<dbReference type="GO" id="GO:0000976">
    <property type="term" value="F:transcription cis-regulatory region binding"/>
    <property type="evidence" value="ECO:0007669"/>
    <property type="project" value="TreeGrafter"/>
</dbReference>
<dbReference type="KEGG" id="wcb:AO080_11090"/>
<evidence type="ECO:0000313" key="9">
    <source>
        <dbReference type="Proteomes" id="UP000032289"/>
    </source>
</evidence>
<dbReference type="PROSITE" id="PS50932">
    <property type="entry name" value="HTH_LACI_2"/>
    <property type="match status" value="1"/>
</dbReference>